<dbReference type="EnsemblPlants" id="HORVU.MOREX.r3.5HG0427890.1">
    <property type="protein sequence ID" value="HORVU.MOREX.r3.5HG0427890.1"/>
    <property type="gene ID" value="HORVU.MOREX.r3.5HG0427890"/>
</dbReference>
<dbReference type="AlphaFoldDB" id="A0A8I6Y563"/>
<protein>
    <recommendedName>
        <fullName evidence="1">F-box domain-containing protein</fullName>
    </recommendedName>
</protein>
<dbReference type="InterPro" id="IPR001810">
    <property type="entry name" value="F-box_dom"/>
</dbReference>
<evidence type="ECO:0000313" key="2">
    <source>
        <dbReference type="EnsemblPlants" id="HORVU.MOREX.r3.5HG0427890.1"/>
    </source>
</evidence>
<dbReference type="Pfam" id="PF00646">
    <property type="entry name" value="F-box"/>
    <property type="match status" value="1"/>
</dbReference>
<organism evidence="2 3">
    <name type="scientific">Hordeum vulgare subsp. vulgare</name>
    <name type="common">Domesticated barley</name>
    <dbReference type="NCBI Taxonomy" id="112509"/>
    <lineage>
        <taxon>Eukaryota</taxon>
        <taxon>Viridiplantae</taxon>
        <taxon>Streptophyta</taxon>
        <taxon>Embryophyta</taxon>
        <taxon>Tracheophyta</taxon>
        <taxon>Spermatophyta</taxon>
        <taxon>Magnoliopsida</taxon>
        <taxon>Liliopsida</taxon>
        <taxon>Poales</taxon>
        <taxon>Poaceae</taxon>
        <taxon>BOP clade</taxon>
        <taxon>Pooideae</taxon>
        <taxon>Triticodae</taxon>
        <taxon>Triticeae</taxon>
        <taxon>Hordeinae</taxon>
        <taxon>Hordeum</taxon>
    </lineage>
</organism>
<feature type="domain" description="F-box" evidence="1">
    <location>
        <begin position="4"/>
        <end position="44"/>
    </location>
</feature>
<reference evidence="3" key="1">
    <citation type="journal article" date="2012" name="Nature">
        <title>A physical, genetic and functional sequence assembly of the barley genome.</title>
        <authorList>
            <consortium name="The International Barley Genome Sequencing Consortium"/>
            <person name="Mayer K.F."/>
            <person name="Waugh R."/>
            <person name="Brown J.W."/>
            <person name="Schulman A."/>
            <person name="Langridge P."/>
            <person name="Platzer M."/>
            <person name="Fincher G.B."/>
            <person name="Muehlbauer G.J."/>
            <person name="Sato K."/>
            <person name="Close T.J."/>
            <person name="Wise R.P."/>
            <person name="Stein N."/>
        </authorList>
    </citation>
    <scope>NUCLEOTIDE SEQUENCE [LARGE SCALE GENOMIC DNA]</scope>
    <source>
        <strain evidence="3">cv. Morex</strain>
    </source>
</reference>
<dbReference type="SUPFAM" id="SSF81383">
    <property type="entry name" value="F-box domain"/>
    <property type="match status" value="1"/>
</dbReference>
<sequence length="455" mass="52620">MDMECTDVLIDILRHLPPRSLAACRCVCKGWRATVDHHRLLRADLLPLSLDAVIWENDCIGPPMLFARRSTARYITSRLDYLEEDPEYGMYAGEIKDCCNGLLLIQNNKVVNPATRQWAQFPQLPCECSPYGYCGRCCRNNRYLVYDPAISPHYEVFFIPRIPCDVPDDMASSMEWPPSQYTMYVFSSKTECWEERSFMREGDAAGTIGGVKSLSNSDQHLYYPAYWQGSLYVPTRQRHGDFLLRINLSNEKYQVIELPKGALRSLYRLGKSEKGVYCVLYIDGRCAFQVWFLNESCGLIDWVLKNEINLEPLWRKYFSRHPDDGPWISQSSDQDLLLLKNDVDLKLVDEYNEALAEDDFEWDSDDENVVSTGDWPKKCSPNTQDYLSLDCLGFHPYKEIVLFREYHGATVAYHLNSSKVRYLGELDPEMNLNHYGIEISFAYTPCWTMDLPGSK</sequence>
<dbReference type="Gramene" id="HORVU.MOREX.r2.5HG0355440.1">
    <property type="protein sequence ID" value="HORVU.MOREX.r2.5HG0355440.1"/>
    <property type="gene ID" value="HORVU.MOREX.r2.5HG0355440"/>
</dbReference>
<dbReference type="Gramene" id="HORVU.MOREX.r3.5HG0427890.1">
    <property type="protein sequence ID" value="HORVU.MOREX.r3.5HG0427890.1"/>
    <property type="gene ID" value="HORVU.MOREX.r3.5HG0427890"/>
</dbReference>
<accession>A0A8I6Y563</accession>
<dbReference type="Proteomes" id="UP000011116">
    <property type="component" value="Chromosome 5H"/>
</dbReference>
<dbReference type="SMART" id="SM00256">
    <property type="entry name" value="FBOX"/>
    <property type="match status" value="1"/>
</dbReference>
<name>A0A8I6Y563_HORVV</name>
<dbReference type="Gene3D" id="1.20.1280.50">
    <property type="match status" value="1"/>
</dbReference>
<proteinExistence type="predicted"/>
<reference evidence="2" key="3">
    <citation type="submission" date="2022-01" db="UniProtKB">
        <authorList>
            <consortium name="EnsemblPlants"/>
        </authorList>
    </citation>
    <scope>IDENTIFICATION</scope>
    <source>
        <strain evidence="2">subsp. vulgare</strain>
    </source>
</reference>
<reference evidence="2" key="2">
    <citation type="submission" date="2020-10" db="EMBL/GenBank/DDBJ databases">
        <authorList>
            <person name="Scholz U."/>
            <person name="Mascher M."/>
            <person name="Fiebig A."/>
        </authorList>
    </citation>
    <scope>NUCLEOTIDE SEQUENCE [LARGE SCALE GENOMIC DNA]</scope>
    <source>
        <strain evidence="2">cv. Morex</strain>
    </source>
</reference>
<dbReference type="PANTHER" id="PTHR34591:SF35">
    <property type="entry name" value="F-BOX DOMAIN-CONTAINING PROTEIN"/>
    <property type="match status" value="1"/>
</dbReference>
<dbReference type="PANTHER" id="PTHR34591">
    <property type="entry name" value="OS03G0653100 PROTEIN-RELATED"/>
    <property type="match status" value="1"/>
</dbReference>
<evidence type="ECO:0000259" key="1">
    <source>
        <dbReference type="SMART" id="SM00256"/>
    </source>
</evidence>
<dbReference type="InterPro" id="IPR036047">
    <property type="entry name" value="F-box-like_dom_sf"/>
</dbReference>
<keyword evidence="3" id="KW-1185">Reference proteome</keyword>
<evidence type="ECO:0000313" key="3">
    <source>
        <dbReference type="Proteomes" id="UP000011116"/>
    </source>
</evidence>